<organism evidence="1 2">
    <name type="scientific">Timema podura</name>
    <name type="common">Walking stick</name>
    <dbReference type="NCBI Taxonomy" id="61482"/>
    <lineage>
        <taxon>Eukaryota</taxon>
        <taxon>Metazoa</taxon>
        <taxon>Ecdysozoa</taxon>
        <taxon>Arthropoda</taxon>
        <taxon>Hexapoda</taxon>
        <taxon>Insecta</taxon>
        <taxon>Pterygota</taxon>
        <taxon>Neoptera</taxon>
        <taxon>Polyneoptera</taxon>
        <taxon>Phasmatodea</taxon>
        <taxon>Timematodea</taxon>
        <taxon>Timematoidea</taxon>
        <taxon>Timematidae</taxon>
        <taxon>Timema</taxon>
    </lineage>
</organism>
<dbReference type="InterPro" id="IPR036179">
    <property type="entry name" value="Ig-like_dom_sf"/>
</dbReference>
<dbReference type="Gene3D" id="2.60.40.10">
    <property type="entry name" value="Immunoglobulins"/>
    <property type="match status" value="1"/>
</dbReference>
<comment type="caution">
    <text evidence="1">The sequence shown here is derived from an EMBL/GenBank/DDBJ whole genome shotgun (WGS) entry which is preliminary data.</text>
</comment>
<proteinExistence type="predicted"/>
<protein>
    <recommendedName>
        <fullName evidence="3">Ig-like domain-containing protein</fullName>
    </recommendedName>
</protein>
<evidence type="ECO:0008006" key="3">
    <source>
        <dbReference type="Google" id="ProtNLM"/>
    </source>
</evidence>
<dbReference type="Proteomes" id="UP001153148">
    <property type="component" value="Unassembled WGS sequence"/>
</dbReference>
<dbReference type="EMBL" id="CAJPIN010004310">
    <property type="protein sequence ID" value="CAG2056760.1"/>
    <property type="molecule type" value="Genomic_DNA"/>
</dbReference>
<evidence type="ECO:0000313" key="2">
    <source>
        <dbReference type="Proteomes" id="UP001153148"/>
    </source>
</evidence>
<gene>
    <name evidence="1" type="ORF">TPAB3V08_LOCUS3744</name>
</gene>
<keyword evidence="2" id="KW-1185">Reference proteome</keyword>
<reference evidence="1" key="1">
    <citation type="submission" date="2021-03" db="EMBL/GenBank/DDBJ databases">
        <authorList>
            <person name="Tran Van P."/>
        </authorList>
    </citation>
    <scope>NUCLEOTIDE SEQUENCE</scope>
</reference>
<dbReference type="InterPro" id="IPR013783">
    <property type="entry name" value="Ig-like_fold"/>
</dbReference>
<accession>A0ABN7NLL4</accession>
<sequence>MENVHPVIQVPNQLVGAPLGTDVTIECYVEASPKSINYWIRDSGEAPSNRNGTKTTQMLLMQGASLRVVEVVIAHAQEGASDSLPPPPSHWPTFKNSQQLVDLKALENNGRLIGEEAVVLALYSEPCGSVKCDIRGVDALTRHGLMIRWFVSLNFLGSGSR</sequence>
<evidence type="ECO:0000313" key="1">
    <source>
        <dbReference type="EMBL" id="CAG2056760.1"/>
    </source>
</evidence>
<name>A0ABN7NLL4_TIMPD</name>
<dbReference type="SUPFAM" id="SSF48726">
    <property type="entry name" value="Immunoglobulin"/>
    <property type="match status" value="1"/>
</dbReference>